<gene>
    <name evidence="1" type="ORF">N7456_000474</name>
</gene>
<sequence>MLDCHNIMFFNCPPQFTPSEFCFDLPAEEKGIDIRDSATWEVWAENERKHDRPPPLNEFIQELLSDTWKGTEDPRMNNLNIFATFIVVSGELS</sequence>
<dbReference type="EMBL" id="JAPQKH010000001">
    <property type="protein sequence ID" value="KAJ5116126.1"/>
    <property type="molecule type" value="Genomic_DNA"/>
</dbReference>
<dbReference type="Proteomes" id="UP001149165">
    <property type="component" value="Unassembled WGS sequence"/>
</dbReference>
<reference evidence="1" key="2">
    <citation type="journal article" date="2023" name="IMA Fungus">
        <title>Comparative genomic study of the Penicillium genus elucidates a diverse pangenome and 15 lateral gene transfer events.</title>
        <authorList>
            <person name="Petersen C."/>
            <person name="Sorensen T."/>
            <person name="Nielsen M.R."/>
            <person name="Sondergaard T.E."/>
            <person name="Sorensen J.L."/>
            <person name="Fitzpatrick D.A."/>
            <person name="Frisvad J.C."/>
            <person name="Nielsen K.L."/>
        </authorList>
    </citation>
    <scope>NUCLEOTIDE SEQUENCE</scope>
    <source>
        <strain evidence="1">IBT 30069</strain>
    </source>
</reference>
<reference evidence="1" key="1">
    <citation type="submission" date="2022-11" db="EMBL/GenBank/DDBJ databases">
        <authorList>
            <person name="Petersen C."/>
        </authorList>
    </citation>
    <scope>NUCLEOTIDE SEQUENCE</scope>
    <source>
        <strain evidence="1">IBT 30069</strain>
    </source>
</reference>
<accession>A0A9W9GC83</accession>
<keyword evidence="2" id="KW-1185">Reference proteome</keyword>
<dbReference type="AlphaFoldDB" id="A0A9W9GC83"/>
<dbReference type="OrthoDB" id="654211at2759"/>
<organism evidence="1 2">
    <name type="scientific">Penicillium angulare</name>
    <dbReference type="NCBI Taxonomy" id="116970"/>
    <lineage>
        <taxon>Eukaryota</taxon>
        <taxon>Fungi</taxon>
        <taxon>Dikarya</taxon>
        <taxon>Ascomycota</taxon>
        <taxon>Pezizomycotina</taxon>
        <taxon>Eurotiomycetes</taxon>
        <taxon>Eurotiomycetidae</taxon>
        <taxon>Eurotiales</taxon>
        <taxon>Aspergillaceae</taxon>
        <taxon>Penicillium</taxon>
    </lineage>
</organism>
<proteinExistence type="predicted"/>
<evidence type="ECO:0000313" key="1">
    <source>
        <dbReference type="EMBL" id="KAJ5116126.1"/>
    </source>
</evidence>
<protein>
    <submittedName>
        <fullName evidence="1">Uncharacterized protein</fullName>
    </submittedName>
</protein>
<evidence type="ECO:0000313" key="2">
    <source>
        <dbReference type="Proteomes" id="UP001149165"/>
    </source>
</evidence>
<name>A0A9W9GC83_9EURO</name>
<comment type="caution">
    <text evidence="1">The sequence shown here is derived from an EMBL/GenBank/DDBJ whole genome shotgun (WGS) entry which is preliminary data.</text>
</comment>